<keyword evidence="2" id="KW-1185">Reference proteome</keyword>
<dbReference type="Gramene" id="CDP04283">
    <property type="protein sequence ID" value="CDP04283"/>
    <property type="gene ID" value="GSCOC_T00017622001"/>
</dbReference>
<dbReference type="AlphaFoldDB" id="A0A068U9K7"/>
<gene>
    <name evidence="1" type="ORF">GSCOC_T00017622001</name>
</gene>
<proteinExistence type="predicted"/>
<dbReference type="Proteomes" id="UP000295252">
    <property type="component" value="Chromosome XI"/>
</dbReference>
<accession>A0A068U9K7</accession>
<name>A0A068U9K7_COFCA</name>
<organism evidence="1 2">
    <name type="scientific">Coffea canephora</name>
    <name type="common">Robusta coffee</name>
    <dbReference type="NCBI Taxonomy" id="49390"/>
    <lineage>
        <taxon>Eukaryota</taxon>
        <taxon>Viridiplantae</taxon>
        <taxon>Streptophyta</taxon>
        <taxon>Embryophyta</taxon>
        <taxon>Tracheophyta</taxon>
        <taxon>Spermatophyta</taxon>
        <taxon>Magnoliopsida</taxon>
        <taxon>eudicotyledons</taxon>
        <taxon>Gunneridae</taxon>
        <taxon>Pentapetalae</taxon>
        <taxon>asterids</taxon>
        <taxon>lamiids</taxon>
        <taxon>Gentianales</taxon>
        <taxon>Rubiaceae</taxon>
        <taxon>Ixoroideae</taxon>
        <taxon>Gardenieae complex</taxon>
        <taxon>Bertiereae - Coffeeae clade</taxon>
        <taxon>Coffeeae</taxon>
        <taxon>Coffea</taxon>
    </lineage>
</organism>
<evidence type="ECO:0000313" key="1">
    <source>
        <dbReference type="EMBL" id="CDP04283.1"/>
    </source>
</evidence>
<protein>
    <submittedName>
        <fullName evidence="1">Uncharacterized protein</fullName>
    </submittedName>
</protein>
<dbReference type="InParanoid" id="A0A068U9K7"/>
<reference evidence="2" key="1">
    <citation type="journal article" date="2014" name="Science">
        <title>The coffee genome provides insight into the convergent evolution of caffeine biosynthesis.</title>
        <authorList>
            <person name="Denoeud F."/>
            <person name="Carretero-Paulet L."/>
            <person name="Dereeper A."/>
            <person name="Droc G."/>
            <person name="Guyot R."/>
            <person name="Pietrella M."/>
            <person name="Zheng C."/>
            <person name="Alberti A."/>
            <person name="Anthony F."/>
            <person name="Aprea G."/>
            <person name="Aury J.M."/>
            <person name="Bento P."/>
            <person name="Bernard M."/>
            <person name="Bocs S."/>
            <person name="Campa C."/>
            <person name="Cenci A."/>
            <person name="Combes M.C."/>
            <person name="Crouzillat D."/>
            <person name="Da Silva C."/>
            <person name="Daddiego L."/>
            <person name="De Bellis F."/>
            <person name="Dussert S."/>
            <person name="Garsmeur O."/>
            <person name="Gayraud T."/>
            <person name="Guignon V."/>
            <person name="Jahn K."/>
            <person name="Jamilloux V."/>
            <person name="Joet T."/>
            <person name="Labadie K."/>
            <person name="Lan T."/>
            <person name="Leclercq J."/>
            <person name="Lepelley M."/>
            <person name="Leroy T."/>
            <person name="Li L.T."/>
            <person name="Librado P."/>
            <person name="Lopez L."/>
            <person name="Munoz A."/>
            <person name="Noel B."/>
            <person name="Pallavicini A."/>
            <person name="Perrotta G."/>
            <person name="Poncet V."/>
            <person name="Pot D."/>
            <person name="Priyono X."/>
            <person name="Rigoreau M."/>
            <person name="Rouard M."/>
            <person name="Rozas J."/>
            <person name="Tranchant-Dubreuil C."/>
            <person name="VanBuren R."/>
            <person name="Zhang Q."/>
            <person name="Andrade A.C."/>
            <person name="Argout X."/>
            <person name="Bertrand B."/>
            <person name="de Kochko A."/>
            <person name="Graziosi G."/>
            <person name="Henry R.J."/>
            <person name="Jayarama X."/>
            <person name="Ming R."/>
            <person name="Nagai C."/>
            <person name="Rounsley S."/>
            <person name="Sankoff D."/>
            <person name="Giuliano G."/>
            <person name="Albert V.A."/>
            <person name="Wincker P."/>
            <person name="Lashermes P."/>
        </authorList>
    </citation>
    <scope>NUCLEOTIDE SEQUENCE [LARGE SCALE GENOMIC DNA]</scope>
    <source>
        <strain evidence="2">cv. DH200-94</strain>
    </source>
</reference>
<sequence>MRAKKAQYFLACCTIYRYSIYTGFVSQDRSRFCGEVMAVGLSILSFASWSCEQISIFQCTLVERGKS</sequence>
<evidence type="ECO:0000313" key="2">
    <source>
        <dbReference type="Proteomes" id="UP000295252"/>
    </source>
</evidence>
<dbReference type="EMBL" id="HG739096">
    <property type="protein sequence ID" value="CDP04283.1"/>
    <property type="molecule type" value="Genomic_DNA"/>
</dbReference>